<dbReference type="PANTHER" id="PTHR43792">
    <property type="entry name" value="GNAT FAMILY, PUTATIVE (AFU_ORTHOLOGUE AFUA_3G00765)-RELATED-RELATED"/>
    <property type="match status" value="1"/>
</dbReference>
<keyword evidence="6" id="KW-1185">Reference proteome</keyword>
<dbReference type="Pfam" id="PF13302">
    <property type="entry name" value="Acetyltransf_3"/>
    <property type="match status" value="1"/>
</dbReference>
<evidence type="ECO:0000313" key="5">
    <source>
        <dbReference type="EMBL" id="PAU70165.1"/>
    </source>
</evidence>
<evidence type="ECO:0000313" key="6">
    <source>
        <dbReference type="Proteomes" id="UP000217986"/>
    </source>
</evidence>
<keyword evidence="1 5" id="KW-0808">Transferase</keyword>
<comment type="similarity">
    <text evidence="3">Belongs to the acetyltransferase family. RimJ subfamily.</text>
</comment>
<dbReference type="AlphaFoldDB" id="A0A2A2EMU8"/>
<protein>
    <submittedName>
        <fullName evidence="5">Acetyltransferase</fullName>
    </submittedName>
</protein>
<dbReference type="EMBL" id="MVOG01000003">
    <property type="protein sequence ID" value="PAU70165.1"/>
    <property type="molecule type" value="Genomic_DNA"/>
</dbReference>
<feature type="domain" description="N-acetyltransferase" evidence="4">
    <location>
        <begin position="51"/>
        <end position="221"/>
    </location>
</feature>
<keyword evidence="2" id="KW-0012">Acyltransferase</keyword>
<dbReference type="InterPro" id="IPR000182">
    <property type="entry name" value="GNAT_dom"/>
</dbReference>
<reference evidence="5 6" key="1">
    <citation type="journal article" date="2017" name="ISME J.">
        <title>Unveiling bifidobacterial biogeography across the mammalian branch of the tree of life.</title>
        <authorList>
            <person name="Milani C."/>
            <person name="Mangifesta M."/>
            <person name="Mancabelli L."/>
            <person name="Lugli G.A."/>
            <person name="James K."/>
            <person name="Duranti S."/>
            <person name="Turroni F."/>
            <person name="Ferrario C."/>
            <person name="Ossiprandi M.C."/>
            <person name="van Sinderen D."/>
            <person name="Ventura M."/>
        </authorList>
    </citation>
    <scope>NUCLEOTIDE SEQUENCE [LARGE SCALE GENOMIC DNA]</scope>
    <source>
        <strain evidence="5 6">70</strain>
    </source>
</reference>
<dbReference type="GO" id="GO:0005737">
    <property type="term" value="C:cytoplasm"/>
    <property type="evidence" value="ECO:0007669"/>
    <property type="project" value="TreeGrafter"/>
</dbReference>
<dbReference type="InterPro" id="IPR051531">
    <property type="entry name" value="N-acetyltransferase"/>
</dbReference>
<dbReference type="PROSITE" id="PS51186">
    <property type="entry name" value="GNAT"/>
    <property type="match status" value="1"/>
</dbReference>
<evidence type="ECO:0000259" key="4">
    <source>
        <dbReference type="PROSITE" id="PS51186"/>
    </source>
</evidence>
<name>A0A2A2EMU8_9BIFI</name>
<dbReference type="SUPFAM" id="SSF55729">
    <property type="entry name" value="Acyl-CoA N-acyltransferases (Nat)"/>
    <property type="match status" value="1"/>
</dbReference>
<evidence type="ECO:0000256" key="2">
    <source>
        <dbReference type="ARBA" id="ARBA00023315"/>
    </source>
</evidence>
<proteinExistence type="inferred from homology"/>
<organism evidence="5 6">
    <name type="scientific">Bifidobacterium italicum</name>
    <dbReference type="NCBI Taxonomy" id="1960968"/>
    <lineage>
        <taxon>Bacteria</taxon>
        <taxon>Bacillati</taxon>
        <taxon>Actinomycetota</taxon>
        <taxon>Actinomycetes</taxon>
        <taxon>Bifidobacteriales</taxon>
        <taxon>Bifidobacteriaceae</taxon>
        <taxon>Bifidobacterium</taxon>
    </lineage>
</organism>
<dbReference type="GO" id="GO:0008999">
    <property type="term" value="F:protein-N-terminal-alanine acetyltransferase activity"/>
    <property type="evidence" value="ECO:0007669"/>
    <property type="project" value="TreeGrafter"/>
</dbReference>
<evidence type="ECO:0000256" key="1">
    <source>
        <dbReference type="ARBA" id="ARBA00022679"/>
    </source>
</evidence>
<evidence type="ECO:0000256" key="3">
    <source>
        <dbReference type="ARBA" id="ARBA00038502"/>
    </source>
</evidence>
<dbReference type="Gene3D" id="3.40.630.30">
    <property type="match status" value="1"/>
</dbReference>
<accession>A0A2A2EMU8</accession>
<gene>
    <name evidence="5" type="ORF">B1400_0136</name>
</gene>
<comment type="caution">
    <text evidence="5">The sequence shown here is derived from an EMBL/GenBank/DDBJ whole genome shotgun (WGS) entry which is preliminary data.</text>
</comment>
<dbReference type="InterPro" id="IPR016181">
    <property type="entry name" value="Acyl_CoA_acyltransferase"/>
</dbReference>
<dbReference type="Proteomes" id="UP000217986">
    <property type="component" value="Unassembled WGS sequence"/>
</dbReference>
<dbReference type="PANTHER" id="PTHR43792:SF8">
    <property type="entry name" value="[RIBOSOMAL PROTEIN US5]-ALANINE N-ACETYLTRANSFERASE"/>
    <property type="match status" value="1"/>
</dbReference>
<sequence length="244" mass="27521">MGRRGVGVRVARGTMEGVTIFRTLRDAMRRDTSDAFRTPMTLLAPADAPAIRLRTMTAADEAEWDQVRIRNAAWLEPWDSNDPERRRPVTFPQWIRMQRRDERSGSAIVFVVEYGGRIVGQISLGAVMLGAMRSGIIGYWIDHDYAGRGFTPLAVAMLADWAMLDPDGPRLHRVEIDLVPQNGRSRRVVEKVGAQYEGMRRKYMYINGQWRDHESYSLLAEDAPGGFTRRLLGDTPGGRVSSLS</sequence>